<evidence type="ECO:0000313" key="1">
    <source>
        <dbReference type="EMBL" id="JAP78821.1"/>
    </source>
</evidence>
<dbReference type="EMBL" id="GEDV01009736">
    <property type="protein sequence ID" value="JAP78821.1"/>
    <property type="molecule type" value="Transcribed_RNA"/>
</dbReference>
<reference evidence="1" key="1">
    <citation type="journal article" date="2016" name="Ticks Tick Borne Dis.">
        <title>De novo assembly and annotation of the salivary gland transcriptome of Rhipicephalus appendiculatus male and female ticks during blood feeding.</title>
        <authorList>
            <person name="de Castro M.H."/>
            <person name="de Klerk D."/>
            <person name="Pienaar R."/>
            <person name="Latif A.A."/>
            <person name="Rees D.J."/>
            <person name="Mans B.J."/>
        </authorList>
    </citation>
    <scope>NUCLEOTIDE SEQUENCE</scope>
    <source>
        <tissue evidence="1">Salivary glands</tissue>
    </source>
</reference>
<protein>
    <submittedName>
        <fullName evidence="1">Uncharacterized protein</fullName>
    </submittedName>
</protein>
<proteinExistence type="predicted"/>
<name>A0A131YLN4_RHIAP</name>
<accession>A0A131YLN4</accession>
<dbReference type="AlphaFoldDB" id="A0A131YLN4"/>
<sequence>MFCQSCISFVAYTRVLTTRFWLNLTYTSRFSLSIHYKDVFQVQPSGRTSLTVIALPYALLYTVNKHASALCVEININPCWLMRM</sequence>
<organism evidence="1">
    <name type="scientific">Rhipicephalus appendiculatus</name>
    <name type="common">Brown ear tick</name>
    <dbReference type="NCBI Taxonomy" id="34631"/>
    <lineage>
        <taxon>Eukaryota</taxon>
        <taxon>Metazoa</taxon>
        <taxon>Ecdysozoa</taxon>
        <taxon>Arthropoda</taxon>
        <taxon>Chelicerata</taxon>
        <taxon>Arachnida</taxon>
        <taxon>Acari</taxon>
        <taxon>Parasitiformes</taxon>
        <taxon>Ixodida</taxon>
        <taxon>Ixodoidea</taxon>
        <taxon>Ixodidae</taxon>
        <taxon>Rhipicephalinae</taxon>
        <taxon>Rhipicephalus</taxon>
        <taxon>Rhipicephalus</taxon>
    </lineage>
</organism>